<evidence type="ECO:0000256" key="4">
    <source>
        <dbReference type="PROSITE-ProRule" id="PRU00464"/>
    </source>
</evidence>
<dbReference type="AlphaFoldDB" id="A0A9J7BX46"/>
<dbReference type="InterPro" id="IPR011146">
    <property type="entry name" value="HIT-like"/>
</dbReference>
<evidence type="ECO:0000256" key="2">
    <source>
        <dbReference type="PIRSR" id="PIRSR639383-1"/>
    </source>
</evidence>
<reference evidence="6" key="1">
    <citation type="submission" date="2021-04" db="EMBL/GenBank/DDBJ databases">
        <title>Phylogenetic analysis of Acidobacteriaceae.</title>
        <authorList>
            <person name="Qiu L."/>
            <person name="Zhang Q."/>
        </authorList>
    </citation>
    <scope>NUCLEOTIDE SEQUENCE</scope>
    <source>
        <strain evidence="6">DSM 25168</strain>
    </source>
</reference>
<proteinExistence type="predicted"/>
<dbReference type="PROSITE" id="PS51084">
    <property type="entry name" value="HIT_2"/>
    <property type="match status" value="1"/>
</dbReference>
<name>A0A9J7BX46_9BACT</name>
<dbReference type="CDD" id="cd01275">
    <property type="entry name" value="FHIT"/>
    <property type="match status" value="1"/>
</dbReference>
<dbReference type="Gene3D" id="3.30.428.10">
    <property type="entry name" value="HIT-like"/>
    <property type="match status" value="1"/>
</dbReference>
<dbReference type="Pfam" id="PF01230">
    <property type="entry name" value="HIT"/>
    <property type="match status" value="1"/>
</dbReference>
<evidence type="ECO:0000256" key="3">
    <source>
        <dbReference type="PIRSR" id="PIRSR639383-2"/>
    </source>
</evidence>
<feature type="binding site" evidence="3">
    <location>
        <position position="77"/>
    </location>
    <ligand>
        <name>substrate</name>
    </ligand>
</feature>
<feature type="domain" description="HIT" evidence="5">
    <location>
        <begin position="50"/>
        <end position="160"/>
    </location>
</feature>
<dbReference type="InterPro" id="IPR036265">
    <property type="entry name" value="HIT-like_sf"/>
</dbReference>
<sequence>MEILWTPWRFTYITGADRRARRGVPAALDAWPGDLNCVFCNLIAAVDFAVEHGMSREDAEAAGGIVVRGSNCFVSLNAYPYISGHVMVMPYAHLDRLAKVPPDAAHEMMDLAQKTERVLDAVYRPQGFNFGLNLGEAAGAGVAGHLHLHAMPRWVGDTNFMTTVSETRVVPEDLEVTWRRVREGFAALQG</sequence>
<dbReference type="GO" id="GO:0000166">
    <property type="term" value="F:nucleotide binding"/>
    <property type="evidence" value="ECO:0007669"/>
    <property type="project" value="UniProtKB-KW"/>
</dbReference>
<dbReference type="EMBL" id="CP093313">
    <property type="protein sequence ID" value="UWZ86434.1"/>
    <property type="molecule type" value="Genomic_DNA"/>
</dbReference>
<dbReference type="RefSeq" id="WP_260796074.1">
    <property type="nucleotide sequence ID" value="NZ_CP093313.1"/>
</dbReference>
<dbReference type="InterPro" id="IPR039383">
    <property type="entry name" value="FHIT"/>
</dbReference>
<gene>
    <name evidence="6" type="ORF">MOP44_10925</name>
</gene>
<dbReference type="GO" id="GO:0003824">
    <property type="term" value="F:catalytic activity"/>
    <property type="evidence" value="ECO:0007669"/>
    <property type="project" value="InterPro"/>
</dbReference>
<dbReference type="InterPro" id="IPR052908">
    <property type="entry name" value="AP-4-A_phosphorylase"/>
</dbReference>
<dbReference type="PANTHER" id="PTHR42997:SF1">
    <property type="entry name" value="AP-4-A PHOSPHORYLASE"/>
    <property type="match status" value="1"/>
</dbReference>
<feature type="binding site" evidence="3">
    <location>
        <position position="149"/>
    </location>
    <ligand>
        <name>substrate</name>
    </ligand>
</feature>
<accession>A0A9J7BX46</accession>
<evidence type="ECO:0000256" key="1">
    <source>
        <dbReference type="ARBA" id="ARBA00022741"/>
    </source>
</evidence>
<protein>
    <submittedName>
        <fullName evidence="6">HIT domain-containing protein</fullName>
    </submittedName>
</protein>
<keyword evidence="7" id="KW-1185">Reference proteome</keyword>
<keyword evidence="1" id="KW-0547">Nucleotide-binding</keyword>
<organism evidence="6 7">
    <name type="scientific">Occallatibacter riparius</name>
    <dbReference type="NCBI Taxonomy" id="1002689"/>
    <lineage>
        <taxon>Bacteria</taxon>
        <taxon>Pseudomonadati</taxon>
        <taxon>Acidobacteriota</taxon>
        <taxon>Terriglobia</taxon>
        <taxon>Terriglobales</taxon>
        <taxon>Acidobacteriaceae</taxon>
        <taxon>Occallatibacter</taxon>
    </lineage>
</organism>
<evidence type="ECO:0000313" key="7">
    <source>
        <dbReference type="Proteomes" id="UP001059380"/>
    </source>
</evidence>
<dbReference type="PANTHER" id="PTHR42997">
    <property type="entry name" value="HIT FAMILY HYDROLASE"/>
    <property type="match status" value="1"/>
</dbReference>
<feature type="short sequence motif" description="Histidine triad motif" evidence="4">
    <location>
        <begin position="145"/>
        <end position="149"/>
    </location>
</feature>
<evidence type="ECO:0000259" key="5">
    <source>
        <dbReference type="PROSITE" id="PS51084"/>
    </source>
</evidence>
<feature type="active site" description="Tele-AMP-histidine intermediate" evidence="2">
    <location>
        <position position="147"/>
    </location>
</feature>
<dbReference type="Proteomes" id="UP001059380">
    <property type="component" value="Chromosome"/>
</dbReference>
<evidence type="ECO:0000313" key="6">
    <source>
        <dbReference type="EMBL" id="UWZ86434.1"/>
    </source>
</evidence>
<dbReference type="KEGG" id="orp:MOP44_10925"/>
<dbReference type="SUPFAM" id="SSF54197">
    <property type="entry name" value="HIT-like"/>
    <property type="match status" value="1"/>
</dbReference>
<feature type="binding site" evidence="3">
    <location>
        <begin position="139"/>
        <end position="142"/>
    </location>
    <ligand>
        <name>substrate</name>
    </ligand>
</feature>